<name>A0AAE3K2Y4_9CREN</name>
<dbReference type="InterPro" id="IPR010982">
    <property type="entry name" value="Lambda_DNA-bd_dom_sf"/>
</dbReference>
<accession>A0AAE3K2Y4</accession>
<dbReference type="InterPro" id="IPR017271">
    <property type="entry name" value="Tscrpt_reg_HTH_MJ1545_prd"/>
</dbReference>
<sequence>MDEDFVVENIGKRIAGDVVWSRDVGASLRKWREVFGVSQSELARTLGVSQSVVTDYERNKRNPGSAFIRRYIEALLSIDARRGYKVVKELAKAFAFSFPFIVDMRDFVTPVKLQEVIVAVDGVPVNSSLSNIDVYGYVVTDSIKAITALDGMEFYQFLSISLNKVVVFTKVTSGRSPAIALKIAPVKPKVVVLHRPARMDPLSIYLMDREGVTIIVSLKRTEEELIASLKRIVPSLGS</sequence>
<evidence type="ECO:0000313" key="2">
    <source>
        <dbReference type="EMBL" id="MCL7344854.1"/>
    </source>
</evidence>
<dbReference type="CDD" id="cd00093">
    <property type="entry name" value="HTH_XRE"/>
    <property type="match status" value="1"/>
</dbReference>
<dbReference type="AlphaFoldDB" id="A0AAE3K2Y4"/>
<protein>
    <submittedName>
        <fullName evidence="2">Helix-turn-helix domain-containing protein</fullName>
    </submittedName>
</protein>
<dbReference type="PROSITE" id="PS50943">
    <property type="entry name" value="HTH_CROC1"/>
    <property type="match status" value="1"/>
</dbReference>
<gene>
    <name evidence="2" type="ORF">TQ35_009820</name>
</gene>
<dbReference type="PIRSF" id="PIRSF037724">
    <property type="entry name" value="TF_HTH_MJ1545_prd"/>
    <property type="match status" value="1"/>
</dbReference>
<reference evidence="2" key="1">
    <citation type="submission" date="2022-05" db="EMBL/GenBank/DDBJ databases">
        <title>Metagenome Sequencing of an Archaeal-Dominated Microbial Community from a Hot Spring at the Los Azufres Geothermal Field, Mexico.</title>
        <authorList>
            <person name="Marin-Paredes R."/>
            <person name="Martinez-Romero E."/>
            <person name="Servin-Garciduenas L.E."/>
        </authorList>
    </citation>
    <scope>NUCLEOTIDE SEQUENCE</scope>
    <source>
        <strain evidence="2">AZ1-454</strain>
    </source>
</reference>
<dbReference type="Pfam" id="PF01381">
    <property type="entry name" value="HTH_3"/>
    <property type="match status" value="1"/>
</dbReference>
<comment type="caution">
    <text evidence="2">The sequence shown here is derived from an EMBL/GenBank/DDBJ whole genome shotgun (WGS) entry which is preliminary data.</text>
</comment>
<dbReference type="Gene3D" id="1.10.260.40">
    <property type="entry name" value="lambda repressor-like DNA-binding domains"/>
    <property type="match status" value="1"/>
</dbReference>
<dbReference type="GO" id="GO:0003677">
    <property type="term" value="F:DNA binding"/>
    <property type="evidence" value="ECO:0007669"/>
    <property type="project" value="InterPro"/>
</dbReference>
<dbReference type="EMBL" id="JZWS02000054">
    <property type="protein sequence ID" value="MCL7344854.1"/>
    <property type="molecule type" value="Genomic_DNA"/>
</dbReference>
<dbReference type="SUPFAM" id="SSF47413">
    <property type="entry name" value="lambda repressor-like DNA-binding domains"/>
    <property type="match status" value="1"/>
</dbReference>
<dbReference type="SMART" id="SM00530">
    <property type="entry name" value="HTH_XRE"/>
    <property type="match status" value="1"/>
</dbReference>
<dbReference type="InterPro" id="IPR001387">
    <property type="entry name" value="Cro/C1-type_HTH"/>
</dbReference>
<evidence type="ECO:0000259" key="1">
    <source>
        <dbReference type="PROSITE" id="PS50943"/>
    </source>
</evidence>
<proteinExistence type="predicted"/>
<feature type="domain" description="HTH cro/C1-type" evidence="1">
    <location>
        <begin position="28"/>
        <end position="81"/>
    </location>
</feature>
<organism evidence="2">
    <name type="scientific">Candidatus Aramenus sulfurataquae</name>
    <dbReference type="NCBI Taxonomy" id="1326980"/>
    <lineage>
        <taxon>Archaea</taxon>
        <taxon>Thermoproteota</taxon>
        <taxon>Thermoprotei</taxon>
        <taxon>Sulfolobales</taxon>
        <taxon>Sulfolobaceae</taxon>
        <taxon>Candidatus Aramenus</taxon>
    </lineage>
</organism>